<evidence type="ECO:0000313" key="1">
    <source>
        <dbReference type="EMBL" id="PSJ42355.1"/>
    </source>
</evidence>
<name>A0A2P7QWN6_9GAMM</name>
<comment type="caution">
    <text evidence="1">The sequence shown here is derived from an EMBL/GenBank/DDBJ whole genome shotgun (WGS) entry which is preliminary data.</text>
</comment>
<organism evidence="1 2">
    <name type="scientific">Zobellella endophytica</name>
    <dbReference type="NCBI Taxonomy" id="2116700"/>
    <lineage>
        <taxon>Bacteria</taxon>
        <taxon>Pseudomonadati</taxon>
        <taxon>Pseudomonadota</taxon>
        <taxon>Gammaproteobacteria</taxon>
        <taxon>Aeromonadales</taxon>
        <taxon>Aeromonadaceae</taxon>
        <taxon>Zobellella</taxon>
    </lineage>
</organism>
<evidence type="ECO:0000313" key="2">
    <source>
        <dbReference type="Proteomes" id="UP000240243"/>
    </source>
</evidence>
<gene>
    <name evidence="1" type="ORF">C7H85_17240</name>
</gene>
<dbReference type="AlphaFoldDB" id="A0A2P7QWN6"/>
<accession>A0A2P7QWN6</accession>
<dbReference type="EMBL" id="PXYG01000010">
    <property type="protein sequence ID" value="PSJ42355.1"/>
    <property type="molecule type" value="Genomic_DNA"/>
</dbReference>
<reference evidence="1 2" key="1">
    <citation type="submission" date="2018-03" db="EMBL/GenBank/DDBJ databases">
        <title>The draft genome of Zobellella sp. 59N8.</title>
        <authorList>
            <person name="Liu L."/>
            <person name="Li L."/>
            <person name="Zhang X."/>
            <person name="Liang L."/>
            <person name="Wang T."/>
        </authorList>
    </citation>
    <scope>NUCLEOTIDE SEQUENCE [LARGE SCALE GENOMIC DNA]</scope>
    <source>
        <strain evidence="1 2">59N8</strain>
    </source>
</reference>
<keyword evidence="2" id="KW-1185">Reference proteome</keyword>
<sequence length="91" mass="9919">MGVAGGLQIDAQPGAGGQRLPVLRQRPVEGQAEVPGLTVVEPFQPDAEFLRPGVVVLQQLVHAAVEVESDSRLSRLSRVSRQRAWISWLVR</sequence>
<protein>
    <submittedName>
        <fullName evidence="1">Uncharacterized protein</fullName>
    </submittedName>
</protein>
<dbReference type="Proteomes" id="UP000240243">
    <property type="component" value="Unassembled WGS sequence"/>
</dbReference>
<proteinExistence type="predicted"/>